<dbReference type="Pfam" id="PF12627">
    <property type="entry name" value="PolyA_pol_RNAbd"/>
    <property type="match status" value="1"/>
</dbReference>
<dbReference type="GO" id="GO:0008033">
    <property type="term" value="P:tRNA processing"/>
    <property type="evidence" value="ECO:0007669"/>
    <property type="project" value="UniProtKB-KW"/>
</dbReference>
<dbReference type="NCBIfam" id="TIGR00277">
    <property type="entry name" value="HDIG"/>
    <property type="match status" value="1"/>
</dbReference>
<evidence type="ECO:0000256" key="2">
    <source>
        <dbReference type="ARBA" id="ARBA00007265"/>
    </source>
</evidence>
<dbReference type="Pfam" id="PF01966">
    <property type="entry name" value="HD"/>
    <property type="match status" value="1"/>
</dbReference>
<dbReference type="GO" id="GO:0016779">
    <property type="term" value="F:nucleotidyltransferase activity"/>
    <property type="evidence" value="ECO:0007669"/>
    <property type="project" value="UniProtKB-KW"/>
</dbReference>
<dbReference type="InterPro" id="IPR006675">
    <property type="entry name" value="HDIG_dom"/>
</dbReference>
<keyword evidence="7" id="KW-0479">Metal-binding</keyword>
<gene>
    <name evidence="14" type="ORF">ENW48_06830</name>
</gene>
<keyword evidence="10 11" id="KW-0694">RNA-binding</keyword>
<keyword evidence="4 11" id="KW-0808">Transferase</keyword>
<evidence type="ECO:0000256" key="8">
    <source>
        <dbReference type="ARBA" id="ARBA00022741"/>
    </source>
</evidence>
<accession>A0A7C5EQ66</accession>
<evidence type="ECO:0000256" key="6">
    <source>
        <dbReference type="ARBA" id="ARBA00022695"/>
    </source>
</evidence>
<evidence type="ECO:0000259" key="13">
    <source>
        <dbReference type="SMART" id="SM00471"/>
    </source>
</evidence>
<feature type="region of interest" description="Disordered" evidence="12">
    <location>
        <begin position="1"/>
        <end position="30"/>
    </location>
</feature>
<evidence type="ECO:0000256" key="9">
    <source>
        <dbReference type="ARBA" id="ARBA00022842"/>
    </source>
</evidence>
<dbReference type="Pfam" id="PF13735">
    <property type="entry name" value="tRNA_NucTran2_2"/>
    <property type="match status" value="1"/>
</dbReference>
<dbReference type="Gene3D" id="3.30.460.10">
    <property type="entry name" value="Beta Polymerase, domain 2"/>
    <property type="match status" value="1"/>
</dbReference>
<reference evidence="14" key="1">
    <citation type="journal article" date="2020" name="mSystems">
        <title>Genome- and Community-Level Interaction Insights into Carbon Utilization and Element Cycling Functions of Hydrothermarchaeota in Hydrothermal Sediment.</title>
        <authorList>
            <person name="Zhou Z."/>
            <person name="Liu Y."/>
            <person name="Xu W."/>
            <person name="Pan J."/>
            <person name="Luo Z.H."/>
            <person name="Li M."/>
        </authorList>
    </citation>
    <scope>NUCLEOTIDE SEQUENCE [LARGE SCALE GENOMIC DNA]</scope>
    <source>
        <strain evidence="14">SpSt-853</strain>
    </source>
</reference>
<keyword evidence="8" id="KW-0547">Nucleotide-binding</keyword>
<dbReference type="Gene3D" id="1.10.3090.10">
    <property type="entry name" value="cca-adding enzyme, domain 2"/>
    <property type="match status" value="1"/>
</dbReference>
<evidence type="ECO:0000256" key="11">
    <source>
        <dbReference type="RuleBase" id="RU003953"/>
    </source>
</evidence>
<keyword evidence="9" id="KW-0460">Magnesium</keyword>
<dbReference type="Pfam" id="PF01743">
    <property type="entry name" value="PolyA_pol"/>
    <property type="match status" value="1"/>
</dbReference>
<evidence type="ECO:0000256" key="1">
    <source>
        <dbReference type="ARBA" id="ARBA00001946"/>
    </source>
</evidence>
<evidence type="ECO:0000256" key="10">
    <source>
        <dbReference type="ARBA" id="ARBA00022884"/>
    </source>
</evidence>
<name>A0A7C5EQ66_9BACT</name>
<dbReference type="InterPro" id="IPR043519">
    <property type="entry name" value="NT_sf"/>
</dbReference>
<feature type="domain" description="HD/PDEase" evidence="13">
    <location>
        <begin position="292"/>
        <end position="454"/>
    </location>
</feature>
<dbReference type="InterPro" id="IPR050124">
    <property type="entry name" value="tRNA_CCA-adding_enzyme"/>
</dbReference>
<dbReference type="EMBL" id="DTKJ01000047">
    <property type="protein sequence ID" value="HGZ11918.1"/>
    <property type="molecule type" value="Genomic_DNA"/>
</dbReference>
<dbReference type="InterPro" id="IPR032828">
    <property type="entry name" value="PolyA_RNA-bd"/>
</dbReference>
<dbReference type="PANTHER" id="PTHR47545">
    <property type="entry name" value="MULTIFUNCTIONAL CCA PROTEIN"/>
    <property type="match status" value="1"/>
</dbReference>
<dbReference type="GO" id="GO:0046872">
    <property type="term" value="F:metal ion binding"/>
    <property type="evidence" value="ECO:0007669"/>
    <property type="project" value="UniProtKB-KW"/>
</dbReference>
<protein>
    <submittedName>
        <fullName evidence="14">HD domain-containing protein</fullName>
    </submittedName>
</protein>
<dbReference type="CDD" id="cd05398">
    <property type="entry name" value="NT_ClassII-CCAase"/>
    <property type="match status" value="1"/>
</dbReference>
<dbReference type="SUPFAM" id="SSF81301">
    <property type="entry name" value="Nucleotidyltransferase"/>
    <property type="match status" value="1"/>
</dbReference>
<dbReference type="SMART" id="SM00471">
    <property type="entry name" value="HDc"/>
    <property type="match status" value="1"/>
</dbReference>
<dbReference type="InterPro" id="IPR002646">
    <property type="entry name" value="PolA_pol_head_dom"/>
</dbReference>
<proteinExistence type="inferred from homology"/>
<evidence type="ECO:0000256" key="4">
    <source>
        <dbReference type="ARBA" id="ARBA00022679"/>
    </source>
</evidence>
<comment type="similarity">
    <text evidence="2 11">Belongs to the tRNA nucleotidyltransferase/poly(A) polymerase family.</text>
</comment>
<evidence type="ECO:0000313" key="14">
    <source>
        <dbReference type="EMBL" id="HGZ11918.1"/>
    </source>
</evidence>
<dbReference type="InterPro" id="IPR006674">
    <property type="entry name" value="HD_domain"/>
</dbReference>
<keyword evidence="3" id="KW-0820">tRNA-binding</keyword>
<keyword evidence="6" id="KW-0548">Nucleotidyltransferase</keyword>
<organism evidence="14">
    <name type="scientific">Desulfobacca acetoxidans</name>
    <dbReference type="NCBI Taxonomy" id="60893"/>
    <lineage>
        <taxon>Bacteria</taxon>
        <taxon>Pseudomonadati</taxon>
        <taxon>Thermodesulfobacteriota</taxon>
        <taxon>Desulfobaccia</taxon>
        <taxon>Desulfobaccales</taxon>
        <taxon>Desulfobaccaceae</taxon>
        <taxon>Desulfobacca</taxon>
    </lineage>
</organism>
<dbReference type="InterPro" id="IPR032810">
    <property type="entry name" value="CCA-adding_enz_C"/>
</dbReference>
<evidence type="ECO:0000256" key="5">
    <source>
        <dbReference type="ARBA" id="ARBA00022694"/>
    </source>
</evidence>
<comment type="cofactor">
    <cofactor evidence="1">
        <name>Mg(2+)</name>
        <dbReference type="ChEBI" id="CHEBI:18420"/>
    </cofactor>
</comment>
<evidence type="ECO:0000256" key="7">
    <source>
        <dbReference type="ARBA" id="ARBA00022723"/>
    </source>
</evidence>
<sequence>MVNPSPPDRATWPAEPPPRQPGQRRGKMISNGEVPLITPVPEIMAAADLLENIRRGAKTLAGRYSLKVLHRLAARRGIALYLVGGTVREMALGGVTPDLDLAVSAHTLELARELAQALGGTYVLLDEKERTARVVKQEEILDLAEFRAPTLEGDLQGRDFTFNALALDLDAVLGKRPPRVIDPLGGLADLAQGLVRMVSADNLAADPLRLLRAYRFAATHGFRITAETKAAIKRHAKKFRQVAGERVRQELFLFLAAPWTAILLKDMLQVGLLFQMFPELADLAGVPQDGFHHLDVLEHSLETVAQLEEVLVSPSSFFGALAAEITRYAQDPGKRVLLKLGALFHDVGKPKVQAWRPRPERYTFYHHERVGAEIFENIAARLRLSTAETRTVIHFIRWHMRPFLLLPAFRLGTLTVRALGRMVRAARPELPGCFALAMADSLAAQGRQKPEDAERTLAALADEAYRFLKEQLEPQERRPRLLTGHDLQKVLGLKPGPQFRRLLTAVEEAQWEGRVTTREEALALVRQILQSSS</sequence>
<dbReference type="SUPFAM" id="SSF81891">
    <property type="entry name" value="Poly A polymerase C-terminal region-like"/>
    <property type="match status" value="1"/>
</dbReference>
<dbReference type="GO" id="GO:0000049">
    <property type="term" value="F:tRNA binding"/>
    <property type="evidence" value="ECO:0007669"/>
    <property type="project" value="UniProtKB-KW"/>
</dbReference>
<evidence type="ECO:0000256" key="12">
    <source>
        <dbReference type="SAM" id="MobiDB-lite"/>
    </source>
</evidence>
<dbReference type="GO" id="GO:0000166">
    <property type="term" value="F:nucleotide binding"/>
    <property type="evidence" value="ECO:0007669"/>
    <property type="project" value="UniProtKB-KW"/>
</dbReference>
<dbReference type="CDD" id="cd00077">
    <property type="entry name" value="HDc"/>
    <property type="match status" value="1"/>
</dbReference>
<evidence type="ECO:0000256" key="3">
    <source>
        <dbReference type="ARBA" id="ARBA00022555"/>
    </source>
</evidence>
<keyword evidence="5" id="KW-0819">tRNA processing</keyword>
<dbReference type="InterPro" id="IPR003607">
    <property type="entry name" value="HD/PDEase_dom"/>
</dbReference>
<comment type="caution">
    <text evidence="14">The sequence shown here is derived from an EMBL/GenBank/DDBJ whole genome shotgun (WGS) entry which is preliminary data.</text>
</comment>
<dbReference type="PANTHER" id="PTHR47545:SF2">
    <property type="entry name" value="CC-ADDING TRNA NUCLEOTIDYLTRANSFERASE"/>
    <property type="match status" value="1"/>
</dbReference>
<dbReference type="AlphaFoldDB" id="A0A7C5EQ66"/>